<comment type="caution">
    <text evidence="4">The sequence shown here is derived from an EMBL/GenBank/DDBJ whole genome shotgun (WGS) entry which is preliminary data.</text>
</comment>
<reference evidence="4" key="2">
    <citation type="submission" date="2023-04" db="EMBL/GenBank/DDBJ databases">
        <authorList>
            <person name="Bruccoleri R.E."/>
            <person name="Oakeley E.J."/>
            <person name="Faust A.-M."/>
            <person name="Dessus-Babus S."/>
            <person name="Altorfer M."/>
            <person name="Burckhardt D."/>
            <person name="Oertli M."/>
            <person name="Naumann U."/>
            <person name="Petersen F."/>
            <person name="Wong J."/>
        </authorList>
    </citation>
    <scope>NUCLEOTIDE SEQUENCE</scope>
    <source>
        <strain evidence="4">GSM-AAB239-AS_SAM_17_03QT</strain>
        <tissue evidence="4">Leaf</tissue>
    </source>
</reference>
<dbReference type="EMBL" id="JANAVB010034658">
    <property type="protein sequence ID" value="KAJ6806221.1"/>
    <property type="molecule type" value="Genomic_DNA"/>
</dbReference>
<dbReference type="Pfam" id="PF13369">
    <property type="entry name" value="Transglut_core2"/>
    <property type="match status" value="1"/>
</dbReference>
<dbReference type="InterPro" id="IPR032698">
    <property type="entry name" value="SirB1_N"/>
</dbReference>
<dbReference type="EMBL" id="JANAVB010016199">
    <property type="protein sequence ID" value="KAJ6831920.1"/>
    <property type="molecule type" value="Genomic_DNA"/>
</dbReference>
<feature type="compositionally biased region" description="Low complexity" evidence="1">
    <location>
        <begin position="8"/>
        <end position="20"/>
    </location>
</feature>
<evidence type="ECO:0000313" key="5">
    <source>
        <dbReference type="Proteomes" id="UP001140949"/>
    </source>
</evidence>
<dbReference type="Proteomes" id="UP001140949">
    <property type="component" value="Unassembled WGS sequence"/>
</dbReference>
<feature type="region of interest" description="Disordered" evidence="1">
    <location>
        <begin position="1"/>
        <end position="30"/>
    </location>
</feature>
<evidence type="ECO:0000313" key="4">
    <source>
        <dbReference type="EMBL" id="KAJ6831920.1"/>
    </source>
</evidence>
<dbReference type="PANTHER" id="PTHR31350:SF29">
    <property type="entry name" value="PROTEIN SIRB1 N-TERMINAL DOMAIN-CONTAINING PROTEIN"/>
    <property type="match status" value="1"/>
</dbReference>
<evidence type="ECO:0000259" key="2">
    <source>
        <dbReference type="Pfam" id="PF13369"/>
    </source>
</evidence>
<dbReference type="AlphaFoldDB" id="A0AAX6GSZ9"/>
<gene>
    <name evidence="3" type="ORF">M6B38_176135</name>
    <name evidence="4" type="ORF">M6B38_343475</name>
</gene>
<evidence type="ECO:0000313" key="3">
    <source>
        <dbReference type="EMBL" id="KAJ6806221.1"/>
    </source>
</evidence>
<sequence length="419" mass="47273">MSCALFNPSSPSPIKLSPKTNNKKKKPPTFLCSSSSSLPRLILHDTLDAAGIDTKHARAAREGFCEQIGRLGEISASSSIAVSRGADLARTALHVAAEDDSLVSHSSVPLPVDDFVVRLDSLSMGFCSLYMPPLRSPPEVFIGSLERFLYVHKGFHRTNSMSDARALYLHSVLTCRTGSPVMLSLIYSEMLKMLRLYSFLDFDVEIYFPHDVVSLPRGYHKQKSKSTDHGHIMTSKSLLVEILKNLKEAFWPFQYDPSSSLFLRAAHAANHIHGPNTVGEKYSESIGSVSGLDIASAKAAQHRLGRGVWTNVCFGDMRRALAACERLFILTTNYKELRDYAVLLYHCGYYEECLHNLKLYQSSRQERDIRKRTWSSRTVQLEDDAVDRLMARVKLILDEEGWSKCMTRKSYWANNREPW</sequence>
<organism evidence="4 5">
    <name type="scientific">Iris pallida</name>
    <name type="common">Sweet iris</name>
    <dbReference type="NCBI Taxonomy" id="29817"/>
    <lineage>
        <taxon>Eukaryota</taxon>
        <taxon>Viridiplantae</taxon>
        <taxon>Streptophyta</taxon>
        <taxon>Embryophyta</taxon>
        <taxon>Tracheophyta</taxon>
        <taxon>Spermatophyta</taxon>
        <taxon>Magnoliopsida</taxon>
        <taxon>Liliopsida</taxon>
        <taxon>Asparagales</taxon>
        <taxon>Iridaceae</taxon>
        <taxon>Iridoideae</taxon>
        <taxon>Irideae</taxon>
        <taxon>Iris</taxon>
    </lineage>
</organism>
<reference evidence="4" key="1">
    <citation type="journal article" date="2023" name="GigaByte">
        <title>Genome assembly of the bearded iris, Iris pallida Lam.</title>
        <authorList>
            <person name="Bruccoleri R.E."/>
            <person name="Oakeley E.J."/>
            <person name="Faust A.M.E."/>
            <person name="Altorfer M."/>
            <person name="Dessus-Babus S."/>
            <person name="Burckhardt D."/>
            <person name="Oertli M."/>
            <person name="Naumann U."/>
            <person name="Petersen F."/>
            <person name="Wong J."/>
        </authorList>
    </citation>
    <scope>NUCLEOTIDE SEQUENCE</scope>
    <source>
        <strain evidence="4">GSM-AAB239-AS_SAM_17_03QT</strain>
    </source>
</reference>
<dbReference type="PANTHER" id="PTHR31350">
    <property type="entry name" value="SI:DKEY-261L7.2"/>
    <property type="match status" value="1"/>
</dbReference>
<accession>A0AAX6GSZ9</accession>
<protein>
    <recommendedName>
        <fullName evidence="2">Protein SirB1 N-terminal domain-containing protein</fullName>
    </recommendedName>
</protein>
<evidence type="ECO:0000256" key="1">
    <source>
        <dbReference type="SAM" id="MobiDB-lite"/>
    </source>
</evidence>
<name>A0AAX6GSZ9_IRIPA</name>
<proteinExistence type="predicted"/>
<keyword evidence="5" id="KW-1185">Reference proteome</keyword>
<feature type="domain" description="Protein SirB1 N-terminal" evidence="2">
    <location>
        <begin position="136"/>
        <end position="195"/>
    </location>
</feature>